<organism evidence="1 2">
    <name type="scientific">Caligus rogercresseyi</name>
    <name type="common">Sea louse</name>
    <dbReference type="NCBI Taxonomy" id="217165"/>
    <lineage>
        <taxon>Eukaryota</taxon>
        <taxon>Metazoa</taxon>
        <taxon>Ecdysozoa</taxon>
        <taxon>Arthropoda</taxon>
        <taxon>Crustacea</taxon>
        <taxon>Multicrustacea</taxon>
        <taxon>Hexanauplia</taxon>
        <taxon>Copepoda</taxon>
        <taxon>Siphonostomatoida</taxon>
        <taxon>Caligidae</taxon>
        <taxon>Caligus</taxon>
    </lineage>
</organism>
<protein>
    <submittedName>
        <fullName evidence="1">Uncharacterized protein</fullName>
    </submittedName>
</protein>
<reference evidence="2" key="1">
    <citation type="submission" date="2021-01" db="EMBL/GenBank/DDBJ databases">
        <title>Caligus Genome Assembly.</title>
        <authorList>
            <person name="Gallardo-Escarate C."/>
        </authorList>
    </citation>
    <scope>NUCLEOTIDE SEQUENCE [LARGE SCALE GENOMIC DNA]</scope>
</reference>
<gene>
    <name evidence="1" type="ORF">FKW44_015624</name>
</gene>
<evidence type="ECO:0000313" key="1">
    <source>
        <dbReference type="EMBL" id="QQP41301.1"/>
    </source>
</evidence>
<proteinExistence type="predicted"/>
<evidence type="ECO:0000313" key="2">
    <source>
        <dbReference type="Proteomes" id="UP000595437"/>
    </source>
</evidence>
<keyword evidence="2" id="KW-1185">Reference proteome</keyword>
<dbReference type="AlphaFoldDB" id="A0A7T8H1C7"/>
<dbReference type="OrthoDB" id="444119at2759"/>
<name>A0A7T8H1C7_CALRO</name>
<sequence>MSIINISFEEVKESKAVSKNKYELLQYAKKTSRHMIGLENARRIQPVYSWEGQDQEEEELEGLSVKANN</sequence>
<feature type="non-terminal residue" evidence="1">
    <location>
        <position position="69"/>
    </location>
</feature>
<dbReference type="EMBL" id="CP045899">
    <property type="protein sequence ID" value="QQP41301.1"/>
    <property type="molecule type" value="Genomic_DNA"/>
</dbReference>
<dbReference type="Proteomes" id="UP000595437">
    <property type="component" value="Chromosome 10"/>
</dbReference>
<accession>A0A7T8H1C7</accession>